<dbReference type="EMBL" id="GBXM01086828">
    <property type="protein sequence ID" value="JAH21749.1"/>
    <property type="molecule type" value="Transcribed_RNA"/>
</dbReference>
<name>A0A0E9QY35_ANGAN</name>
<organism evidence="1">
    <name type="scientific">Anguilla anguilla</name>
    <name type="common">European freshwater eel</name>
    <name type="synonym">Muraena anguilla</name>
    <dbReference type="NCBI Taxonomy" id="7936"/>
    <lineage>
        <taxon>Eukaryota</taxon>
        <taxon>Metazoa</taxon>
        <taxon>Chordata</taxon>
        <taxon>Craniata</taxon>
        <taxon>Vertebrata</taxon>
        <taxon>Euteleostomi</taxon>
        <taxon>Actinopterygii</taxon>
        <taxon>Neopterygii</taxon>
        <taxon>Teleostei</taxon>
        <taxon>Anguilliformes</taxon>
        <taxon>Anguillidae</taxon>
        <taxon>Anguilla</taxon>
    </lineage>
</organism>
<accession>A0A0E9QY35</accession>
<evidence type="ECO:0000313" key="1">
    <source>
        <dbReference type="EMBL" id="JAH21749.1"/>
    </source>
</evidence>
<protein>
    <submittedName>
        <fullName evidence="1">Uncharacterized protein</fullName>
    </submittedName>
</protein>
<reference evidence="1" key="2">
    <citation type="journal article" date="2015" name="Fish Shellfish Immunol.">
        <title>Early steps in the European eel (Anguilla anguilla)-Vibrio vulnificus interaction in the gills: Role of the RtxA13 toxin.</title>
        <authorList>
            <person name="Callol A."/>
            <person name="Pajuelo D."/>
            <person name="Ebbesson L."/>
            <person name="Teles M."/>
            <person name="MacKenzie S."/>
            <person name="Amaro C."/>
        </authorList>
    </citation>
    <scope>NUCLEOTIDE SEQUENCE</scope>
</reference>
<proteinExistence type="predicted"/>
<reference evidence="1" key="1">
    <citation type="submission" date="2014-11" db="EMBL/GenBank/DDBJ databases">
        <authorList>
            <person name="Amaro Gonzalez C."/>
        </authorList>
    </citation>
    <scope>NUCLEOTIDE SEQUENCE</scope>
</reference>
<sequence length="38" mass="4508">MLLLHVNHTYTLNTCFVNRAPYELHPIVCFVNCTQKHH</sequence>
<dbReference type="AlphaFoldDB" id="A0A0E9QY35"/>